<feature type="domain" description="YutG/PgpA" evidence="2">
    <location>
        <begin position="19"/>
        <end position="159"/>
    </location>
</feature>
<keyword evidence="1" id="KW-0812">Transmembrane</keyword>
<dbReference type="KEGG" id="amob:HG15A2_06060"/>
<feature type="transmembrane region" description="Helical" evidence="1">
    <location>
        <begin position="139"/>
        <end position="162"/>
    </location>
</feature>
<dbReference type="Proteomes" id="UP000319852">
    <property type="component" value="Chromosome"/>
</dbReference>
<dbReference type="InterPro" id="IPR007686">
    <property type="entry name" value="YutG/PgpA"/>
</dbReference>
<evidence type="ECO:0000256" key="1">
    <source>
        <dbReference type="SAM" id="Phobius"/>
    </source>
</evidence>
<feature type="transmembrane region" description="Helical" evidence="1">
    <location>
        <begin position="98"/>
        <end position="118"/>
    </location>
</feature>
<keyword evidence="1" id="KW-1133">Transmembrane helix</keyword>
<evidence type="ECO:0000259" key="2">
    <source>
        <dbReference type="Pfam" id="PF04608"/>
    </source>
</evidence>
<keyword evidence="3" id="KW-0378">Hydrolase</keyword>
<dbReference type="GO" id="GO:0008962">
    <property type="term" value="F:phosphatidylglycerophosphatase activity"/>
    <property type="evidence" value="ECO:0007669"/>
    <property type="project" value="UniProtKB-EC"/>
</dbReference>
<dbReference type="PANTHER" id="PTHR36305">
    <property type="entry name" value="PHOSPHATIDYLGLYCEROPHOSPHATASE A"/>
    <property type="match status" value="1"/>
</dbReference>
<dbReference type="EMBL" id="CP036263">
    <property type="protein sequence ID" value="QDS97345.1"/>
    <property type="molecule type" value="Genomic_DNA"/>
</dbReference>
<protein>
    <submittedName>
        <fullName evidence="3">Phosphatidylglycerophosphatase A</fullName>
        <ecNumber evidence="3">3.1.3.27</ecNumber>
    </submittedName>
</protein>
<keyword evidence="4" id="KW-1185">Reference proteome</keyword>
<accession>A0A517MR36</accession>
<dbReference type="InterPro" id="IPR026037">
    <property type="entry name" value="PgpA"/>
</dbReference>
<reference evidence="3 4" key="1">
    <citation type="submission" date="2019-02" db="EMBL/GenBank/DDBJ databases">
        <title>Deep-cultivation of Planctomycetes and their phenomic and genomic characterization uncovers novel biology.</title>
        <authorList>
            <person name="Wiegand S."/>
            <person name="Jogler M."/>
            <person name="Boedeker C."/>
            <person name="Pinto D."/>
            <person name="Vollmers J."/>
            <person name="Rivas-Marin E."/>
            <person name="Kohn T."/>
            <person name="Peeters S.H."/>
            <person name="Heuer A."/>
            <person name="Rast P."/>
            <person name="Oberbeckmann S."/>
            <person name="Bunk B."/>
            <person name="Jeske O."/>
            <person name="Meyerdierks A."/>
            <person name="Storesund J.E."/>
            <person name="Kallscheuer N."/>
            <person name="Luecker S."/>
            <person name="Lage O.M."/>
            <person name="Pohl T."/>
            <person name="Merkel B.J."/>
            <person name="Hornburger P."/>
            <person name="Mueller R.-W."/>
            <person name="Bruemmer F."/>
            <person name="Labrenz M."/>
            <person name="Spormann A.M."/>
            <person name="Op den Camp H."/>
            <person name="Overmann J."/>
            <person name="Amann R."/>
            <person name="Jetten M.S.M."/>
            <person name="Mascher T."/>
            <person name="Medema M.H."/>
            <person name="Devos D.P."/>
            <person name="Kaster A.-K."/>
            <person name="Ovreas L."/>
            <person name="Rohde M."/>
            <person name="Galperin M.Y."/>
            <person name="Jogler C."/>
        </authorList>
    </citation>
    <scope>NUCLEOTIDE SEQUENCE [LARGE SCALE GENOMIC DNA]</scope>
    <source>
        <strain evidence="3 4">HG15A2</strain>
    </source>
</reference>
<dbReference type="InterPro" id="IPR036681">
    <property type="entry name" value="PgpA-like_sf"/>
</dbReference>
<evidence type="ECO:0000313" key="3">
    <source>
        <dbReference type="EMBL" id="QDS97345.1"/>
    </source>
</evidence>
<dbReference type="AlphaFoldDB" id="A0A517MR36"/>
<dbReference type="PIRSF" id="PIRSF006162">
    <property type="entry name" value="PgpA"/>
    <property type="match status" value="1"/>
</dbReference>
<gene>
    <name evidence="3" type="primary">pgpA</name>
    <name evidence="3" type="ORF">HG15A2_06060</name>
</gene>
<keyword evidence="1" id="KW-0472">Membrane</keyword>
<evidence type="ECO:0000313" key="4">
    <source>
        <dbReference type="Proteomes" id="UP000319852"/>
    </source>
</evidence>
<dbReference type="CDD" id="cd06971">
    <property type="entry name" value="PgpA"/>
    <property type="match status" value="1"/>
</dbReference>
<dbReference type="PANTHER" id="PTHR36305:SF1">
    <property type="entry name" value="PHOSPHATIDYLGLYCEROPHOSPHATASE A"/>
    <property type="match status" value="1"/>
</dbReference>
<organism evidence="3 4">
    <name type="scientific">Adhaeretor mobilis</name>
    <dbReference type="NCBI Taxonomy" id="1930276"/>
    <lineage>
        <taxon>Bacteria</taxon>
        <taxon>Pseudomonadati</taxon>
        <taxon>Planctomycetota</taxon>
        <taxon>Planctomycetia</taxon>
        <taxon>Pirellulales</taxon>
        <taxon>Lacipirellulaceae</taxon>
        <taxon>Adhaeretor</taxon>
    </lineage>
</organism>
<dbReference type="GO" id="GO:0006629">
    <property type="term" value="P:lipid metabolic process"/>
    <property type="evidence" value="ECO:0007669"/>
    <property type="project" value="InterPro"/>
</dbReference>
<name>A0A517MR36_9BACT</name>
<proteinExistence type="predicted"/>
<dbReference type="EC" id="3.1.3.27" evidence="3"/>
<dbReference type="Pfam" id="PF04608">
    <property type="entry name" value="PgpA"/>
    <property type="match status" value="1"/>
</dbReference>
<sequence>MLPMTQTVSARFYDRFALWIATGIGVGLFAPAPGTLGSLWGLPLAILLGTLQQPISQLATIAALILVAVVIASRAAGVLGGSKDPQAIVIDEFAILPIAYFGVGPLDWKLLLTGWLLFRLFDITKPPPCKKAEQLPGGWGIVADDVVAAIYACLALHVFIWLDAALSLDWLNS</sequence>
<feature type="transmembrane region" description="Helical" evidence="1">
    <location>
        <begin position="58"/>
        <end position="78"/>
    </location>
</feature>
<dbReference type="SUPFAM" id="SSF101307">
    <property type="entry name" value="YutG-like"/>
    <property type="match status" value="1"/>
</dbReference>